<dbReference type="InterPro" id="IPR036388">
    <property type="entry name" value="WH-like_DNA-bd_sf"/>
</dbReference>
<dbReference type="Pfam" id="PF25211">
    <property type="entry name" value="DUF7839"/>
    <property type="match status" value="1"/>
</dbReference>
<name>X1H8M8_9ZZZZ</name>
<dbReference type="GO" id="GO:0006355">
    <property type="term" value="P:regulation of DNA-templated transcription"/>
    <property type="evidence" value="ECO:0007669"/>
    <property type="project" value="InterPro"/>
</dbReference>
<evidence type="ECO:0000313" key="2">
    <source>
        <dbReference type="EMBL" id="GAH66521.1"/>
    </source>
</evidence>
<proteinExistence type="predicted"/>
<reference evidence="2" key="1">
    <citation type="journal article" date="2014" name="Front. Microbiol.">
        <title>High frequency of phylogenetically diverse reductive dehalogenase-homologous genes in deep subseafloor sedimentary metagenomes.</title>
        <authorList>
            <person name="Kawai M."/>
            <person name="Futagami T."/>
            <person name="Toyoda A."/>
            <person name="Takaki Y."/>
            <person name="Nishi S."/>
            <person name="Hori S."/>
            <person name="Arai W."/>
            <person name="Tsubouchi T."/>
            <person name="Morono Y."/>
            <person name="Uchiyama I."/>
            <person name="Ito T."/>
            <person name="Fujiyama A."/>
            <person name="Inagaki F."/>
            <person name="Takami H."/>
        </authorList>
    </citation>
    <scope>NUCLEOTIDE SEQUENCE</scope>
    <source>
        <strain evidence="2">Expedition CK06-06</strain>
    </source>
</reference>
<sequence>MARVLQDKGLLTKFRILVELAKGQPSIQQKDVASRLGVTPQAISQYIEKLIDDGWVVSDGRSKYRVTRVGVNWILKILRELGSYSALAQRAVTSLTICTAVADCALSQGQTVGLAMKRGLLLATGAVGKGAKGIAISDARKGEDVGISHIEGIVELQKGQITILKVVSIQKGGSKRVDLARLKEEVDKAPLLGAIGIEALTTLKRIGVAPQYFYGVKEAVVEAARSGLSSAVVCVEEDVPGLV</sequence>
<dbReference type="InterPro" id="IPR012015">
    <property type="entry name" value="UCP_HTH_arc"/>
</dbReference>
<dbReference type="Gene3D" id="1.10.10.10">
    <property type="entry name" value="Winged helix-like DNA-binding domain superfamily/Winged helix DNA-binding domain"/>
    <property type="match status" value="1"/>
</dbReference>
<accession>X1H8M8</accession>
<gene>
    <name evidence="2" type="ORF">S03H2_40996</name>
</gene>
<dbReference type="PIRSF" id="PIRSF004955">
    <property type="entry name" value="HTH_arch"/>
    <property type="match status" value="1"/>
</dbReference>
<feature type="domain" description="HTH crp-type" evidence="1">
    <location>
        <begin position="19"/>
        <end position="68"/>
    </location>
</feature>
<dbReference type="SMART" id="SM00419">
    <property type="entry name" value="HTH_CRP"/>
    <property type="match status" value="1"/>
</dbReference>
<organism evidence="2">
    <name type="scientific">marine sediment metagenome</name>
    <dbReference type="NCBI Taxonomy" id="412755"/>
    <lineage>
        <taxon>unclassified sequences</taxon>
        <taxon>metagenomes</taxon>
        <taxon>ecological metagenomes</taxon>
    </lineage>
</organism>
<dbReference type="InterPro" id="IPR012318">
    <property type="entry name" value="HTH_CRP"/>
</dbReference>
<feature type="non-terminal residue" evidence="2">
    <location>
        <position position="243"/>
    </location>
</feature>
<dbReference type="PANTHER" id="PTHR43704:SF2">
    <property type="entry name" value="HTH CRP-TYPE DOMAIN-CONTAINING PROTEIN"/>
    <property type="match status" value="1"/>
</dbReference>
<dbReference type="AlphaFoldDB" id="X1H8M8"/>
<dbReference type="Pfam" id="PF13412">
    <property type="entry name" value="HTH_24"/>
    <property type="match status" value="1"/>
</dbReference>
<dbReference type="PANTHER" id="PTHR43704">
    <property type="entry name" value="BSR5907 PROTEIN"/>
    <property type="match status" value="1"/>
</dbReference>
<dbReference type="InterPro" id="IPR057161">
    <property type="entry name" value="DUF7839"/>
</dbReference>
<comment type="caution">
    <text evidence="2">The sequence shown here is derived from an EMBL/GenBank/DDBJ whole genome shotgun (WGS) entry which is preliminary data.</text>
</comment>
<evidence type="ECO:0000259" key="1">
    <source>
        <dbReference type="SMART" id="SM00419"/>
    </source>
</evidence>
<dbReference type="GO" id="GO:0003677">
    <property type="term" value="F:DNA binding"/>
    <property type="evidence" value="ECO:0007669"/>
    <property type="project" value="InterPro"/>
</dbReference>
<dbReference type="InterPro" id="IPR036390">
    <property type="entry name" value="WH_DNA-bd_sf"/>
</dbReference>
<dbReference type="SUPFAM" id="SSF46785">
    <property type="entry name" value="Winged helix' DNA-binding domain"/>
    <property type="match status" value="1"/>
</dbReference>
<protein>
    <recommendedName>
        <fullName evidence="1">HTH crp-type domain-containing protein</fullName>
    </recommendedName>
</protein>
<dbReference type="EMBL" id="BARU01025445">
    <property type="protein sequence ID" value="GAH66521.1"/>
    <property type="molecule type" value="Genomic_DNA"/>
</dbReference>